<proteinExistence type="predicted"/>
<evidence type="ECO:0000313" key="2">
    <source>
        <dbReference type="EMBL" id="EAR82453.2"/>
    </source>
</evidence>
<dbReference type="EMBL" id="GG662685">
    <property type="protein sequence ID" value="EAR82453.2"/>
    <property type="molecule type" value="Genomic_DNA"/>
</dbReference>
<keyword evidence="1" id="KW-1133">Transmembrane helix</keyword>
<dbReference type="HOGENOM" id="CLU_468152_0_0_1"/>
<evidence type="ECO:0000256" key="1">
    <source>
        <dbReference type="SAM" id="Phobius"/>
    </source>
</evidence>
<organism evidence="2 3">
    <name type="scientific">Tetrahymena thermophila (strain SB210)</name>
    <dbReference type="NCBI Taxonomy" id="312017"/>
    <lineage>
        <taxon>Eukaryota</taxon>
        <taxon>Sar</taxon>
        <taxon>Alveolata</taxon>
        <taxon>Ciliophora</taxon>
        <taxon>Intramacronucleata</taxon>
        <taxon>Oligohymenophorea</taxon>
        <taxon>Hymenostomatida</taxon>
        <taxon>Tetrahymenina</taxon>
        <taxon>Tetrahymenidae</taxon>
        <taxon>Tetrahymena</taxon>
    </lineage>
</organism>
<dbReference type="GeneID" id="7843140"/>
<reference evidence="3" key="1">
    <citation type="journal article" date="2006" name="PLoS Biol.">
        <title>Macronuclear genome sequence of the ciliate Tetrahymena thermophila, a model eukaryote.</title>
        <authorList>
            <person name="Eisen J.A."/>
            <person name="Coyne R.S."/>
            <person name="Wu M."/>
            <person name="Wu D."/>
            <person name="Thiagarajan M."/>
            <person name="Wortman J.R."/>
            <person name="Badger J.H."/>
            <person name="Ren Q."/>
            <person name="Amedeo P."/>
            <person name="Jones K.M."/>
            <person name="Tallon L.J."/>
            <person name="Delcher A.L."/>
            <person name="Salzberg S.L."/>
            <person name="Silva J.C."/>
            <person name="Haas B.J."/>
            <person name="Majoros W.H."/>
            <person name="Farzad M."/>
            <person name="Carlton J.M."/>
            <person name="Smith R.K. Jr."/>
            <person name="Garg J."/>
            <person name="Pearlman R.E."/>
            <person name="Karrer K.M."/>
            <person name="Sun L."/>
            <person name="Manning G."/>
            <person name="Elde N.C."/>
            <person name="Turkewitz A.P."/>
            <person name="Asai D.J."/>
            <person name="Wilkes D.E."/>
            <person name="Wang Y."/>
            <person name="Cai H."/>
            <person name="Collins K."/>
            <person name="Stewart B.A."/>
            <person name="Lee S.R."/>
            <person name="Wilamowska K."/>
            <person name="Weinberg Z."/>
            <person name="Ruzzo W.L."/>
            <person name="Wloga D."/>
            <person name="Gaertig J."/>
            <person name="Frankel J."/>
            <person name="Tsao C.-C."/>
            <person name="Gorovsky M.A."/>
            <person name="Keeling P.J."/>
            <person name="Waller R.F."/>
            <person name="Patron N.J."/>
            <person name="Cherry J.M."/>
            <person name="Stover N.A."/>
            <person name="Krieger C.J."/>
            <person name="del Toro C."/>
            <person name="Ryder H.F."/>
            <person name="Williamson S.C."/>
            <person name="Barbeau R.A."/>
            <person name="Hamilton E.P."/>
            <person name="Orias E."/>
        </authorList>
    </citation>
    <scope>NUCLEOTIDE SEQUENCE [LARGE SCALE GENOMIC DNA]</scope>
    <source>
        <strain evidence="3">SB210</strain>
    </source>
</reference>
<dbReference type="AlphaFoldDB" id="Q22B05"/>
<accession>Q22B05</accession>
<dbReference type="Proteomes" id="UP000009168">
    <property type="component" value="Unassembled WGS sequence"/>
</dbReference>
<dbReference type="RefSeq" id="XP_001030116.2">
    <property type="nucleotide sequence ID" value="XM_001030116.2"/>
</dbReference>
<dbReference type="OrthoDB" id="302623at2759"/>
<evidence type="ECO:0000313" key="3">
    <source>
        <dbReference type="Proteomes" id="UP000009168"/>
    </source>
</evidence>
<dbReference type="KEGG" id="tet:TTHERM_01141440"/>
<dbReference type="InParanoid" id="Q22B05"/>
<keyword evidence="3" id="KW-1185">Reference proteome</keyword>
<feature type="transmembrane region" description="Helical" evidence="1">
    <location>
        <begin position="30"/>
        <end position="52"/>
    </location>
</feature>
<sequence length="579" mass="67917">MFLMKLDQFSSEFFFTLSNQRYMKSTPQGVILTLFVVFISLYYFIYLLNLYVNNQISPKFRSQTFIINEKQQIEFSSDLVGFVFQYNSTMAIDELQAKSNLTYLVYIPQFYYSDGLNNITYDLNLDVIPCTDPSLKGLNCIDFSKISNFTLELDTSNQIYTQLFISVYGCLDLDSVKTTIPSNCASQAEIDKIINGVYSQFYLKMKTQQYNTTSKQIQTNYRNIYSYVFSSQFIVNTLKTQRQETQVSQGLIFQQKQIYSSPYQYNQLIQSFDRKQSLQMGLGPYIQENIIMDELLQQFQIQYASIADILALANKLIDDFTEQASPINKNIPAFETKFRDYVEKQQVLMNNSDKLNLMFQKEEEIKEQQSQEASNIQKTRLNRQKNIQSGLDFNERFFFSIEDFSPTKQSIQNSICIFNNKYSFQSQQKFNNSNQNYLKISTENAKKQIENISLNKKIMQDIISSKLKAVHSNKLRNAIHNLIFKFKVFKSKAFLLHKGIDHKQLMQIDKEAKRSQNIYQLYEDIIFLKKAVSMLLSQEQLAAIKLISLTDNYFNLDLKKDNLIDQYKSKFFQILIIFQ</sequence>
<name>Q22B05_TETTS</name>
<keyword evidence="1" id="KW-0812">Transmembrane</keyword>
<protein>
    <submittedName>
        <fullName evidence="2">AMP-binding enzyme family protein</fullName>
    </submittedName>
</protein>
<keyword evidence="1" id="KW-0472">Membrane</keyword>
<gene>
    <name evidence="2" type="ORF">TTHERM_01141440</name>
</gene>